<comment type="caution">
    <text evidence="1">The sequence shown here is derived from an EMBL/GenBank/DDBJ whole genome shotgun (WGS) entry which is preliminary data.</text>
</comment>
<evidence type="ECO:0008006" key="3">
    <source>
        <dbReference type="Google" id="ProtNLM"/>
    </source>
</evidence>
<organism evidence="1 2">
    <name type="scientific">Maribacter flavus</name>
    <dbReference type="NCBI Taxonomy" id="1658664"/>
    <lineage>
        <taxon>Bacteria</taxon>
        <taxon>Pseudomonadati</taxon>
        <taxon>Bacteroidota</taxon>
        <taxon>Flavobacteriia</taxon>
        <taxon>Flavobacteriales</taxon>
        <taxon>Flavobacteriaceae</taxon>
        <taxon>Maribacter</taxon>
    </lineage>
</organism>
<dbReference type="SUPFAM" id="SSF49899">
    <property type="entry name" value="Concanavalin A-like lectins/glucanases"/>
    <property type="match status" value="1"/>
</dbReference>
<evidence type="ECO:0000313" key="2">
    <source>
        <dbReference type="Proteomes" id="UP000323188"/>
    </source>
</evidence>
<dbReference type="EMBL" id="VUOE01000002">
    <property type="protein sequence ID" value="KAA2216549.1"/>
    <property type="molecule type" value="Genomic_DNA"/>
</dbReference>
<accession>A0A5B2TQR1</accession>
<dbReference type="RefSeq" id="WP_154918689.1">
    <property type="nucleotide sequence ID" value="NZ_VUOE01000002.1"/>
</dbReference>
<proteinExistence type="predicted"/>
<reference evidence="1 2" key="1">
    <citation type="submission" date="2019-09" db="EMBL/GenBank/DDBJ databases">
        <authorList>
            <person name="Khan S.A."/>
            <person name="Jeon C.O."/>
            <person name="Chun B.H."/>
            <person name="Jeong S.E."/>
        </authorList>
    </citation>
    <scope>NUCLEOTIDE SEQUENCE [LARGE SCALE GENOMIC DNA]</scope>
    <source>
        <strain evidence="1 2">KCTC 42508</strain>
    </source>
</reference>
<dbReference type="Proteomes" id="UP000323188">
    <property type="component" value="Unassembled WGS sequence"/>
</dbReference>
<name>A0A5B2TQR1_9FLAO</name>
<gene>
    <name evidence="1" type="ORF">F0361_11130</name>
</gene>
<dbReference type="InterPro" id="IPR013320">
    <property type="entry name" value="ConA-like_dom_sf"/>
</dbReference>
<dbReference type="GO" id="GO:0005975">
    <property type="term" value="P:carbohydrate metabolic process"/>
    <property type="evidence" value="ECO:0007669"/>
    <property type="project" value="UniProtKB-ARBA"/>
</dbReference>
<evidence type="ECO:0000313" key="1">
    <source>
        <dbReference type="EMBL" id="KAA2216549.1"/>
    </source>
</evidence>
<dbReference type="GO" id="GO:0004553">
    <property type="term" value="F:hydrolase activity, hydrolyzing O-glycosyl compounds"/>
    <property type="evidence" value="ECO:0007669"/>
    <property type="project" value="UniProtKB-ARBA"/>
</dbReference>
<protein>
    <recommendedName>
        <fullName evidence="3">LamG domain-containing protein</fullName>
    </recommendedName>
</protein>
<dbReference type="Gene3D" id="2.60.120.200">
    <property type="match status" value="1"/>
</dbReference>
<sequence>MKMIRQFLILVAIALGITFFVFSPNNTKGGKSKKFASEEIAPVAQYQNPAPTLLFKSGFEGVSLSAPQEGYQYLTGKDTETGFSWPLFILGSDFSGIHRVNDDNGKAISNRLERAQGPNGAITTTLYQEVSYDVQVTQTPYQINHIQQNPKELYISYWMKTDTVSLLGNDEWRALWEYKTKNYAENNGFRMIAYMAKDIQGKPLWLFQGDRNPQMPVWQVENYKIPLIMGKWFKLEFFLRWSNDSNGYASMKVNDQLIGEHYGPTTYNADPMDFIMLTQVYGNSHPMYQWVDDLQIWDGVPTP</sequence>
<dbReference type="AlphaFoldDB" id="A0A5B2TQR1"/>